<reference evidence="1" key="1">
    <citation type="submission" date="2019-08" db="EMBL/GenBank/DDBJ databases">
        <title>Reference gene set and small RNA set construction with multiple tissues from Davidia involucrata Baill.</title>
        <authorList>
            <person name="Yang H."/>
            <person name="Zhou C."/>
            <person name="Li G."/>
            <person name="Wang J."/>
            <person name="Gao P."/>
            <person name="Wang M."/>
            <person name="Wang R."/>
            <person name="Zhao Y."/>
        </authorList>
    </citation>
    <scope>NUCLEOTIDE SEQUENCE</scope>
    <source>
        <tissue evidence="1">Mixed with DoveR01_LX</tissue>
    </source>
</reference>
<organism evidence="1">
    <name type="scientific">Davidia involucrata</name>
    <name type="common">Dove tree</name>
    <dbReference type="NCBI Taxonomy" id="16924"/>
    <lineage>
        <taxon>Eukaryota</taxon>
        <taxon>Viridiplantae</taxon>
        <taxon>Streptophyta</taxon>
        <taxon>Embryophyta</taxon>
        <taxon>Tracheophyta</taxon>
        <taxon>Spermatophyta</taxon>
        <taxon>Magnoliopsida</taxon>
        <taxon>eudicotyledons</taxon>
        <taxon>Gunneridae</taxon>
        <taxon>Pentapetalae</taxon>
        <taxon>asterids</taxon>
        <taxon>Cornales</taxon>
        <taxon>Nyssaceae</taxon>
        <taxon>Davidia</taxon>
    </lineage>
</organism>
<dbReference type="AlphaFoldDB" id="A0A5B7BTH8"/>
<accession>A0A5B7BTH8</accession>
<proteinExistence type="predicted"/>
<evidence type="ECO:0000313" key="1">
    <source>
        <dbReference type="EMBL" id="MPA71301.1"/>
    </source>
</evidence>
<protein>
    <submittedName>
        <fullName evidence="1">Uncharacterized protein</fullName>
    </submittedName>
</protein>
<gene>
    <name evidence="1" type="ORF">Din_040742</name>
</gene>
<sequence>MKMIKAVKKLKFWSRKKKKKNHLIEHFPPPPPPPPPRYFHFHCSCPQFQPSAPPLPSWLEYEQTHDSIFAAEVSPVSGTASSSEAQFPPQEIVPELSSLYDPTLPVSTSYQQYMVPDPVYGMPVVSAVKRERAVGFFGCIVNIGAHLIRCFCPCFRVRDAY</sequence>
<name>A0A5B7BTH8_DAVIN</name>
<dbReference type="EMBL" id="GHES01040742">
    <property type="protein sequence ID" value="MPA71301.1"/>
    <property type="molecule type" value="Transcribed_RNA"/>
</dbReference>